<evidence type="ECO:0000313" key="4">
    <source>
        <dbReference type="EMBL" id="XDQ57089.1"/>
    </source>
</evidence>
<keyword evidence="4" id="KW-0489">Methyltransferase</keyword>
<dbReference type="AlphaFoldDB" id="A0AB39RQP1"/>
<comment type="similarity">
    <text evidence="2">Belongs to the tRNA methyltransferase O family.</text>
</comment>
<dbReference type="InterPro" id="IPR036414">
    <property type="entry name" value="YaeB_N_sf"/>
</dbReference>
<evidence type="ECO:0000256" key="2">
    <source>
        <dbReference type="ARBA" id="ARBA00033753"/>
    </source>
</evidence>
<dbReference type="InterPro" id="IPR036413">
    <property type="entry name" value="YaeB-like_sf"/>
</dbReference>
<evidence type="ECO:0000259" key="3">
    <source>
        <dbReference type="PROSITE" id="PS51668"/>
    </source>
</evidence>
<dbReference type="CDD" id="cd09281">
    <property type="entry name" value="UPF0066"/>
    <property type="match status" value="1"/>
</dbReference>
<dbReference type="Pfam" id="PF01980">
    <property type="entry name" value="TrmO_N"/>
    <property type="match status" value="1"/>
</dbReference>
<dbReference type="PANTHER" id="PTHR12818:SF0">
    <property type="entry name" value="TRNA (ADENINE(37)-N6)-METHYLTRANSFERASE"/>
    <property type="match status" value="1"/>
</dbReference>
<dbReference type="EMBL" id="CP163443">
    <property type="protein sequence ID" value="XDQ57089.1"/>
    <property type="molecule type" value="Genomic_DNA"/>
</dbReference>
<evidence type="ECO:0000256" key="1">
    <source>
        <dbReference type="ARBA" id="ARBA00022691"/>
    </source>
</evidence>
<name>A0AB39RQP1_9ACTN</name>
<dbReference type="PANTHER" id="PTHR12818">
    <property type="entry name" value="TRNA (ADENINE(37)-N6)-METHYLTRANSFERASE"/>
    <property type="match status" value="1"/>
</dbReference>
<proteinExistence type="inferred from homology"/>
<keyword evidence="1" id="KW-0949">S-adenosyl-L-methionine</keyword>
<dbReference type="GO" id="GO:0008168">
    <property type="term" value="F:methyltransferase activity"/>
    <property type="evidence" value="ECO:0007669"/>
    <property type="project" value="UniProtKB-KW"/>
</dbReference>
<dbReference type="InterPro" id="IPR023370">
    <property type="entry name" value="TrmO-like_N"/>
</dbReference>
<accession>A0AB39RQP1</accession>
<dbReference type="PROSITE" id="PS51668">
    <property type="entry name" value="TSAA_2"/>
    <property type="match status" value="1"/>
</dbReference>
<feature type="domain" description="TsaA-like" evidence="3">
    <location>
        <begin position="67"/>
        <end position="200"/>
    </location>
</feature>
<dbReference type="Gene3D" id="2.40.30.70">
    <property type="entry name" value="YaeB-like"/>
    <property type="match status" value="1"/>
</dbReference>
<sequence>MLRRLQDRFGDLLDVPREKARLPVRRAATGELLVRDQVWSLDRDAAGTALTGADGGTDMTGDAITDLVPIAQVHNERRELIDDNWGEVASVIRLDAERFTTDALLSLDSFSHLEVVFHFHRVPLDKVQEGARHPRNNPEWPLAGIFAQRGKNRPNRIGVSRCRLVKTDGLDLHVVGLDAVDGTPVLDIKPYLRQFGPREEVVQPEWADELMRNYY</sequence>
<organism evidence="4">
    <name type="scientific">Streptomyces sp. R41</name>
    <dbReference type="NCBI Taxonomy" id="3238632"/>
    <lineage>
        <taxon>Bacteria</taxon>
        <taxon>Bacillati</taxon>
        <taxon>Actinomycetota</taxon>
        <taxon>Actinomycetes</taxon>
        <taxon>Kitasatosporales</taxon>
        <taxon>Streptomycetaceae</taxon>
        <taxon>Streptomyces</taxon>
    </lineage>
</organism>
<keyword evidence="4" id="KW-0808">Transferase</keyword>
<dbReference type="RefSeq" id="WP_369250158.1">
    <property type="nucleotide sequence ID" value="NZ_CP163443.1"/>
</dbReference>
<dbReference type="GO" id="GO:0032259">
    <property type="term" value="P:methylation"/>
    <property type="evidence" value="ECO:0007669"/>
    <property type="project" value="UniProtKB-KW"/>
</dbReference>
<protein>
    <submittedName>
        <fullName evidence="4">SAM-dependent methyltransferase</fullName>
    </submittedName>
</protein>
<gene>
    <name evidence="4" type="ORF">AB5J53_38105</name>
</gene>
<dbReference type="InterPro" id="IPR040372">
    <property type="entry name" value="YaeB-like"/>
</dbReference>
<reference evidence="4" key="1">
    <citation type="submission" date="2024-07" db="EMBL/GenBank/DDBJ databases">
        <authorList>
            <person name="Yu S.T."/>
        </authorList>
    </citation>
    <scope>NUCLEOTIDE SEQUENCE</scope>
    <source>
        <strain evidence="4">R41</strain>
    </source>
</reference>
<dbReference type="SUPFAM" id="SSF118196">
    <property type="entry name" value="YaeB-like"/>
    <property type="match status" value="1"/>
</dbReference>